<dbReference type="Pfam" id="PF00172">
    <property type="entry name" value="Zn_clus"/>
    <property type="match status" value="1"/>
</dbReference>
<dbReference type="EMBL" id="KN832995">
    <property type="protein sequence ID" value="KIM82255.1"/>
    <property type="molecule type" value="Genomic_DNA"/>
</dbReference>
<dbReference type="CDD" id="cd00067">
    <property type="entry name" value="GAL4"/>
    <property type="match status" value="1"/>
</dbReference>
<evidence type="ECO:0000313" key="6">
    <source>
        <dbReference type="EMBL" id="KIM82255.1"/>
    </source>
</evidence>
<feature type="compositionally biased region" description="Basic and acidic residues" evidence="4">
    <location>
        <begin position="1"/>
        <end position="14"/>
    </location>
</feature>
<evidence type="ECO:0000256" key="1">
    <source>
        <dbReference type="ARBA" id="ARBA00004123"/>
    </source>
</evidence>
<evidence type="ECO:0000313" key="7">
    <source>
        <dbReference type="Proteomes" id="UP000054166"/>
    </source>
</evidence>
<name>A0A0C3FCC0_PILCF</name>
<dbReference type="GO" id="GO:0003677">
    <property type="term" value="F:DNA binding"/>
    <property type="evidence" value="ECO:0007669"/>
    <property type="project" value="InterPro"/>
</dbReference>
<dbReference type="SMART" id="SM00906">
    <property type="entry name" value="Fungal_trans"/>
    <property type="match status" value="1"/>
</dbReference>
<reference evidence="7" key="2">
    <citation type="submission" date="2015-01" db="EMBL/GenBank/DDBJ databases">
        <title>Evolutionary Origins and Diversification of the Mycorrhizal Mutualists.</title>
        <authorList>
            <consortium name="DOE Joint Genome Institute"/>
            <consortium name="Mycorrhizal Genomics Consortium"/>
            <person name="Kohler A."/>
            <person name="Kuo A."/>
            <person name="Nagy L.G."/>
            <person name="Floudas D."/>
            <person name="Copeland A."/>
            <person name="Barry K.W."/>
            <person name="Cichocki N."/>
            <person name="Veneault-Fourrey C."/>
            <person name="LaButti K."/>
            <person name="Lindquist E.A."/>
            <person name="Lipzen A."/>
            <person name="Lundell T."/>
            <person name="Morin E."/>
            <person name="Murat C."/>
            <person name="Riley R."/>
            <person name="Ohm R."/>
            <person name="Sun H."/>
            <person name="Tunlid A."/>
            <person name="Henrissat B."/>
            <person name="Grigoriev I.V."/>
            <person name="Hibbett D.S."/>
            <person name="Martin F."/>
        </authorList>
    </citation>
    <scope>NUCLEOTIDE SEQUENCE [LARGE SCALE GENOMIC DNA]</scope>
    <source>
        <strain evidence="7">F 1598</strain>
    </source>
</reference>
<dbReference type="PANTHER" id="PTHR31001">
    <property type="entry name" value="UNCHARACTERIZED TRANSCRIPTIONAL REGULATORY PROTEIN"/>
    <property type="match status" value="1"/>
</dbReference>
<sequence length="802" mass="89802">MGPRKNNEKGDDKGRRRPGRVPTSCQECRRLKLRCDRQVPCETCIKRGCASICPDGSLTAGKGNRMVLANTGELHEKIEHLRSRVRELEDGLRTLQSTVSDQPHPLLREDLLGIKAPITGPSTPRPNNSSPQAGSSKHTGREGVGDDDSLIDAFGTLTIGSKGESNFLGRTARSEYLIHAPTKPTPLTLLMFPRLSKDIVAASYPDMEIALHKGDLGRQLFNMLPPLSEAIKLCDLYMEHGAYAWSPLPREELYDTYLSRVYKADPNDRACWPAISLLFVIFALGALFDPARPPFSIESQEYYLLSRVSNINFAEPIFKTTSTSVITLVHLTQYLELSDWEGTGSPIAWTYMGFATKLSLSIGLHLNSARWNLDEASKERRSRVFWQTFTQDTWLSFGFGRPPSLIPSFVDCGFPQDLDEYTNIEGGKELGFHTWTWQYTRLLHNVMTTAFGARLPPYSMILDLDRKIRDFPVPKYLQPNCDELENPTPTPHLIMQRWIILSFKESTLLNLHRTYFAQALHDQPQDLLKHRYGPSVMATYRSAWRLIEGLKLPSRRTPNLLSRYSLAWSQALSATIVMCLLVTRAPNSTLATSSLDELDTVERLFTLAAPNCRAASNNLESIKKLRLKGHEAINRGQTSDPTLTPADLDHMNGKTHLISEESCPSPHAHSTSSQSSPPPDSSSGGTSSTSFVFDSELMNMDNIHPRIVQDMKAFDGFDMSSYPHQTHIGEFMFDLPPESAALPQVMPDIQYQDMSIYGGDLFSQLPISALHQARPSPATIRPAHEPPVLDATWQSFVEQLGF</sequence>
<dbReference type="HOGENOM" id="CLU_007340_4_0_1"/>
<dbReference type="Pfam" id="PF04082">
    <property type="entry name" value="Fungal_trans"/>
    <property type="match status" value="1"/>
</dbReference>
<keyword evidence="2" id="KW-0479">Metal-binding</keyword>
<dbReference type="SMART" id="SM00066">
    <property type="entry name" value="GAL4"/>
    <property type="match status" value="1"/>
</dbReference>
<keyword evidence="3" id="KW-0539">Nucleus</keyword>
<dbReference type="Gene3D" id="4.10.240.10">
    <property type="entry name" value="Zn(2)-C6 fungal-type DNA-binding domain"/>
    <property type="match status" value="1"/>
</dbReference>
<dbReference type="GO" id="GO:0005634">
    <property type="term" value="C:nucleus"/>
    <property type="evidence" value="ECO:0007669"/>
    <property type="project" value="UniProtKB-SubCell"/>
</dbReference>
<dbReference type="InterPro" id="IPR007219">
    <property type="entry name" value="XnlR_reg_dom"/>
</dbReference>
<feature type="region of interest" description="Disordered" evidence="4">
    <location>
        <begin position="657"/>
        <end position="690"/>
    </location>
</feature>
<dbReference type="STRING" id="765440.A0A0C3FCC0"/>
<dbReference type="GO" id="GO:0008270">
    <property type="term" value="F:zinc ion binding"/>
    <property type="evidence" value="ECO:0007669"/>
    <property type="project" value="InterPro"/>
</dbReference>
<dbReference type="InterPro" id="IPR001138">
    <property type="entry name" value="Zn2Cys6_DnaBD"/>
</dbReference>
<gene>
    <name evidence="6" type="ORF">PILCRDRAFT_820638</name>
</gene>
<dbReference type="PROSITE" id="PS50048">
    <property type="entry name" value="ZN2_CY6_FUNGAL_2"/>
    <property type="match status" value="1"/>
</dbReference>
<dbReference type="OrthoDB" id="424974at2759"/>
<proteinExistence type="predicted"/>
<dbReference type="PANTHER" id="PTHR31001:SF56">
    <property type="entry name" value="ZN(2)-C6 FUNGAL-TYPE DOMAIN-CONTAINING PROTEIN"/>
    <property type="match status" value="1"/>
</dbReference>
<dbReference type="PROSITE" id="PS00463">
    <property type="entry name" value="ZN2_CY6_FUNGAL_1"/>
    <property type="match status" value="1"/>
</dbReference>
<dbReference type="GO" id="GO:0006351">
    <property type="term" value="P:DNA-templated transcription"/>
    <property type="evidence" value="ECO:0007669"/>
    <property type="project" value="InterPro"/>
</dbReference>
<dbReference type="CDD" id="cd12148">
    <property type="entry name" value="fungal_TF_MHR"/>
    <property type="match status" value="1"/>
</dbReference>
<reference evidence="6 7" key="1">
    <citation type="submission" date="2014-04" db="EMBL/GenBank/DDBJ databases">
        <authorList>
            <consortium name="DOE Joint Genome Institute"/>
            <person name="Kuo A."/>
            <person name="Tarkka M."/>
            <person name="Buscot F."/>
            <person name="Kohler A."/>
            <person name="Nagy L.G."/>
            <person name="Floudas D."/>
            <person name="Copeland A."/>
            <person name="Barry K.W."/>
            <person name="Cichocki N."/>
            <person name="Veneault-Fourrey C."/>
            <person name="LaButti K."/>
            <person name="Lindquist E.A."/>
            <person name="Lipzen A."/>
            <person name="Lundell T."/>
            <person name="Morin E."/>
            <person name="Murat C."/>
            <person name="Sun H."/>
            <person name="Tunlid A."/>
            <person name="Henrissat B."/>
            <person name="Grigoriev I.V."/>
            <person name="Hibbett D.S."/>
            <person name="Martin F."/>
            <person name="Nordberg H.P."/>
            <person name="Cantor M.N."/>
            <person name="Hua S.X."/>
        </authorList>
    </citation>
    <scope>NUCLEOTIDE SEQUENCE [LARGE SCALE GENOMIC DNA]</scope>
    <source>
        <strain evidence="6 7">F 1598</strain>
    </source>
</reference>
<protein>
    <recommendedName>
        <fullName evidence="5">Zn(2)-C6 fungal-type domain-containing protein</fullName>
    </recommendedName>
</protein>
<keyword evidence="7" id="KW-1185">Reference proteome</keyword>
<dbReference type="GO" id="GO:0000981">
    <property type="term" value="F:DNA-binding transcription factor activity, RNA polymerase II-specific"/>
    <property type="evidence" value="ECO:0007669"/>
    <property type="project" value="InterPro"/>
</dbReference>
<dbReference type="SUPFAM" id="SSF57701">
    <property type="entry name" value="Zn2/Cys6 DNA-binding domain"/>
    <property type="match status" value="1"/>
</dbReference>
<accession>A0A0C3FCC0</accession>
<evidence type="ECO:0000256" key="4">
    <source>
        <dbReference type="SAM" id="MobiDB-lite"/>
    </source>
</evidence>
<dbReference type="InParanoid" id="A0A0C3FCC0"/>
<feature type="region of interest" description="Disordered" evidence="4">
    <location>
        <begin position="1"/>
        <end position="22"/>
    </location>
</feature>
<dbReference type="AlphaFoldDB" id="A0A0C3FCC0"/>
<organism evidence="6 7">
    <name type="scientific">Piloderma croceum (strain F 1598)</name>
    <dbReference type="NCBI Taxonomy" id="765440"/>
    <lineage>
        <taxon>Eukaryota</taxon>
        <taxon>Fungi</taxon>
        <taxon>Dikarya</taxon>
        <taxon>Basidiomycota</taxon>
        <taxon>Agaricomycotina</taxon>
        <taxon>Agaricomycetes</taxon>
        <taxon>Agaricomycetidae</taxon>
        <taxon>Atheliales</taxon>
        <taxon>Atheliaceae</taxon>
        <taxon>Piloderma</taxon>
    </lineage>
</organism>
<dbReference type="InterPro" id="IPR050613">
    <property type="entry name" value="Sec_Metabolite_Reg"/>
</dbReference>
<evidence type="ECO:0000256" key="2">
    <source>
        <dbReference type="ARBA" id="ARBA00022723"/>
    </source>
</evidence>
<evidence type="ECO:0000256" key="3">
    <source>
        <dbReference type="ARBA" id="ARBA00023242"/>
    </source>
</evidence>
<evidence type="ECO:0000259" key="5">
    <source>
        <dbReference type="PROSITE" id="PS50048"/>
    </source>
</evidence>
<feature type="compositionally biased region" description="Low complexity" evidence="4">
    <location>
        <begin position="664"/>
        <end position="690"/>
    </location>
</feature>
<feature type="region of interest" description="Disordered" evidence="4">
    <location>
        <begin position="116"/>
        <end position="146"/>
    </location>
</feature>
<dbReference type="InterPro" id="IPR036864">
    <property type="entry name" value="Zn2-C6_fun-type_DNA-bd_sf"/>
</dbReference>
<feature type="domain" description="Zn(2)-C6 fungal-type" evidence="5">
    <location>
        <begin position="24"/>
        <end position="53"/>
    </location>
</feature>
<comment type="subcellular location">
    <subcellularLocation>
        <location evidence="1">Nucleus</location>
    </subcellularLocation>
</comment>
<dbReference type="Proteomes" id="UP000054166">
    <property type="component" value="Unassembled WGS sequence"/>
</dbReference>
<feature type="compositionally biased region" description="Polar residues" evidence="4">
    <location>
        <begin position="120"/>
        <end position="137"/>
    </location>
</feature>